<dbReference type="GO" id="GO:0030246">
    <property type="term" value="F:carbohydrate binding"/>
    <property type="evidence" value="ECO:0007669"/>
    <property type="project" value="UniProtKB-UniRule"/>
</dbReference>
<comment type="similarity">
    <text evidence="2 4">Belongs to the glucose-6-phosphate 1-epimerase family.</text>
</comment>
<comment type="caution">
    <text evidence="6">The sequence shown here is derived from an EMBL/GenBank/DDBJ whole genome shotgun (WGS) entry which is preliminary data.</text>
</comment>
<dbReference type="EC" id="5.1.3.15" evidence="4"/>
<dbReference type="Pfam" id="PF01263">
    <property type="entry name" value="Aldose_epim"/>
    <property type="match status" value="1"/>
</dbReference>
<dbReference type="AlphaFoldDB" id="A0A937CV85"/>
<evidence type="ECO:0000256" key="3">
    <source>
        <dbReference type="ARBA" id="ARBA00023235"/>
    </source>
</evidence>
<feature type="active site" evidence="5">
    <location>
        <position position="151"/>
    </location>
</feature>
<dbReference type="Gene3D" id="2.70.98.10">
    <property type="match status" value="1"/>
</dbReference>
<name>A0A937CV85_9BURK</name>
<dbReference type="PANTHER" id="PTHR11122">
    <property type="entry name" value="APOSPORY-ASSOCIATED PROTEIN C-RELATED"/>
    <property type="match status" value="1"/>
</dbReference>
<protein>
    <recommendedName>
        <fullName evidence="4">Putative glucose-6-phosphate 1-epimerase</fullName>
        <ecNumber evidence="4">5.1.3.15</ecNumber>
    </recommendedName>
</protein>
<dbReference type="SUPFAM" id="SSF74650">
    <property type="entry name" value="Galactose mutarotase-like"/>
    <property type="match status" value="1"/>
</dbReference>
<evidence type="ECO:0000313" key="7">
    <source>
        <dbReference type="Proteomes" id="UP000599109"/>
    </source>
</evidence>
<dbReference type="CDD" id="cd09020">
    <property type="entry name" value="D-hex-6-P-epi_like"/>
    <property type="match status" value="1"/>
</dbReference>
<dbReference type="InterPro" id="IPR008183">
    <property type="entry name" value="Aldose_1/G6P_1-epimerase"/>
</dbReference>
<dbReference type="Proteomes" id="UP000599109">
    <property type="component" value="Unassembled WGS sequence"/>
</dbReference>
<keyword evidence="3 4" id="KW-0413">Isomerase</keyword>
<accession>A0A937CV85</accession>
<keyword evidence="7" id="KW-1185">Reference proteome</keyword>
<dbReference type="InterPro" id="IPR014718">
    <property type="entry name" value="GH-type_carb-bd"/>
</dbReference>
<dbReference type="InterPro" id="IPR011013">
    <property type="entry name" value="Gal_mutarotase_sf_dom"/>
</dbReference>
<evidence type="ECO:0000256" key="1">
    <source>
        <dbReference type="ARBA" id="ARBA00001096"/>
    </source>
</evidence>
<organism evidence="6 7">
    <name type="scientific">Ramlibacter monticola</name>
    <dbReference type="NCBI Taxonomy" id="1926872"/>
    <lineage>
        <taxon>Bacteria</taxon>
        <taxon>Pseudomonadati</taxon>
        <taxon>Pseudomonadota</taxon>
        <taxon>Betaproteobacteria</taxon>
        <taxon>Burkholderiales</taxon>
        <taxon>Comamonadaceae</taxon>
        <taxon>Ramlibacter</taxon>
    </lineage>
</organism>
<evidence type="ECO:0000313" key="6">
    <source>
        <dbReference type="EMBL" id="MBL0394171.1"/>
    </source>
</evidence>
<evidence type="ECO:0000256" key="4">
    <source>
        <dbReference type="PIRNR" id="PIRNR016020"/>
    </source>
</evidence>
<gene>
    <name evidence="6" type="ORF">JJ685_23735</name>
</gene>
<dbReference type="GO" id="GO:0005737">
    <property type="term" value="C:cytoplasm"/>
    <property type="evidence" value="ECO:0007669"/>
    <property type="project" value="TreeGrafter"/>
</dbReference>
<evidence type="ECO:0000256" key="5">
    <source>
        <dbReference type="PIRSR" id="PIRSR016020-1"/>
    </source>
</evidence>
<dbReference type="PANTHER" id="PTHR11122:SF13">
    <property type="entry name" value="GLUCOSE-6-PHOSPHATE 1-EPIMERASE"/>
    <property type="match status" value="1"/>
</dbReference>
<dbReference type="GO" id="GO:0005975">
    <property type="term" value="P:carbohydrate metabolic process"/>
    <property type="evidence" value="ECO:0007669"/>
    <property type="project" value="InterPro"/>
</dbReference>
<reference evidence="6 7" key="1">
    <citation type="journal article" date="2017" name="Int. J. Syst. Evol. Microbiol.">
        <title>Ramlibacter monticola sp. nov., isolated from forest soil.</title>
        <authorList>
            <person name="Chaudhary D.K."/>
            <person name="Kim J."/>
        </authorList>
    </citation>
    <scope>NUCLEOTIDE SEQUENCE [LARGE SCALE GENOMIC DNA]</scope>
    <source>
        <strain evidence="6 7">KACC 19175</strain>
    </source>
</reference>
<dbReference type="RefSeq" id="WP_201676834.1">
    <property type="nucleotide sequence ID" value="NZ_JAEQNE010000007.1"/>
</dbReference>
<dbReference type="EMBL" id="JAEQNE010000007">
    <property type="protein sequence ID" value="MBL0394171.1"/>
    <property type="molecule type" value="Genomic_DNA"/>
</dbReference>
<feature type="active site" evidence="5">
    <location>
        <position position="252"/>
    </location>
</feature>
<dbReference type="InterPro" id="IPR025532">
    <property type="entry name" value="G6P_1-epimerase"/>
</dbReference>
<sequence>MGTQSAGTDRALVALRNAAGDQAIFSLHGAQLLSWKPAGAGDQIYLSALSPPTPGKAARGGTPVCFPQFAERGPLPKHGFVRTARWELVAPVSSGAVAEARFQVDSGASAPRWDHAFCLVLVARLGPGWLELQLQAANTGRSGFDFTAALHTYLAVDVPTARLHGLQGCEYEDNLAALRREREPGAALAVTGEIDRVYLQVPPVLRLHDAAAERRVVQQGFTDAVVWNPGPAKAAQLGDMPPADWERMVCIEAAAVLPPVHLPPGKTWRGLQRLELPQLPQFDPAQVTQAGA</sequence>
<proteinExistence type="inferred from homology"/>
<dbReference type="PIRSF" id="PIRSF016020">
    <property type="entry name" value="PHexose_mutarotase"/>
    <property type="match status" value="1"/>
</dbReference>
<evidence type="ECO:0000256" key="2">
    <source>
        <dbReference type="ARBA" id="ARBA00005866"/>
    </source>
</evidence>
<dbReference type="GO" id="GO:0047938">
    <property type="term" value="F:glucose-6-phosphate 1-epimerase activity"/>
    <property type="evidence" value="ECO:0007669"/>
    <property type="project" value="UniProtKB-UniRule"/>
</dbReference>
<comment type="catalytic activity">
    <reaction evidence="1">
        <text>alpha-D-glucose 6-phosphate = beta-D-glucose 6-phosphate</text>
        <dbReference type="Rhea" id="RHEA:16249"/>
        <dbReference type="ChEBI" id="CHEBI:58225"/>
        <dbReference type="ChEBI" id="CHEBI:58247"/>
        <dbReference type="EC" id="5.1.3.15"/>
    </reaction>
</comment>